<dbReference type="InterPro" id="IPR042035">
    <property type="entry name" value="DEAH_win-hel_dom"/>
</dbReference>
<evidence type="ECO:0000259" key="12">
    <source>
        <dbReference type="PROSITE" id="PS51192"/>
    </source>
</evidence>
<evidence type="ECO:0000256" key="4">
    <source>
        <dbReference type="ARBA" id="ARBA00022516"/>
    </source>
</evidence>
<dbReference type="Gene3D" id="3.10.129.10">
    <property type="entry name" value="Hotdog Thioesterase"/>
    <property type="match status" value="1"/>
</dbReference>
<dbReference type="Gene3D" id="3.40.50.300">
    <property type="entry name" value="P-loop containing nucleotide triphosphate hydrolases"/>
    <property type="match status" value="3"/>
</dbReference>
<dbReference type="NCBIfam" id="TIGR01750">
    <property type="entry name" value="fabZ"/>
    <property type="match status" value="1"/>
</dbReference>
<dbReference type="PANTHER" id="PTHR18934:SF83">
    <property type="entry name" value="PRE-MRNA-SPLICING FACTOR ATP-DEPENDENT RNA HELICASE DHX16"/>
    <property type="match status" value="1"/>
</dbReference>
<dbReference type="InterPro" id="IPR027417">
    <property type="entry name" value="P-loop_NTPase"/>
</dbReference>
<comment type="catalytic activity">
    <reaction evidence="10">
        <text>ATP + H2O = ADP + phosphate + H(+)</text>
        <dbReference type="Rhea" id="RHEA:13065"/>
        <dbReference type="ChEBI" id="CHEBI:15377"/>
        <dbReference type="ChEBI" id="CHEBI:15378"/>
        <dbReference type="ChEBI" id="CHEBI:30616"/>
        <dbReference type="ChEBI" id="CHEBI:43474"/>
        <dbReference type="ChEBI" id="CHEBI:456216"/>
        <dbReference type="EC" id="3.6.4.13"/>
    </reaction>
</comment>
<dbReference type="Gene3D" id="1.10.10.2130">
    <property type="entry name" value="DEAH helicase family, winged-helix domain"/>
    <property type="match status" value="1"/>
</dbReference>
<feature type="region of interest" description="Disordered" evidence="11">
    <location>
        <begin position="177"/>
        <end position="240"/>
    </location>
</feature>
<evidence type="ECO:0000256" key="7">
    <source>
        <dbReference type="ARBA" id="ARBA00023098"/>
    </source>
</evidence>
<protein>
    <recommendedName>
        <fullName evidence="2">3-hydroxyacyl-[acyl-carrier-protein] dehydratase</fullName>
        <ecNumber evidence="2">4.2.1.59</ecNumber>
    </recommendedName>
</protein>
<feature type="compositionally biased region" description="Acidic residues" evidence="11">
    <location>
        <begin position="227"/>
        <end position="238"/>
    </location>
</feature>
<reference evidence="13 14" key="1">
    <citation type="submission" date="2024-02" db="EMBL/GenBank/DDBJ databases">
        <authorList>
            <person name="Chen Y."/>
            <person name="Shah S."/>
            <person name="Dougan E. K."/>
            <person name="Thang M."/>
            <person name="Chan C."/>
        </authorList>
    </citation>
    <scope>NUCLEOTIDE SEQUENCE [LARGE SCALE GENOMIC DNA]</scope>
</reference>
<keyword evidence="3" id="KW-0963">Cytoplasm</keyword>
<evidence type="ECO:0000256" key="10">
    <source>
        <dbReference type="ARBA" id="ARBA00047984"/>
    </source>
</evidence>
<evidence type="ECO:0000313" key="14">
    <source>
        <dbReference type="Proteomes" id="UP001642484"/>
    </source>
</evidence>
<accession>A0ABP0RLN2</accession>
<dbReference type="PANTHER" id="PTHR18934">
    <property type="entry name" value="ATP-DEPENDENT RNA HELICASE"/>
    <property type="match status" value="1"/>
</dbReference>
<comment type="caution">
    <text evidence="13">The sequence shown here is derived from an EMBL/GenBank/DDBJ whole genome shotgun (WGS) entry which is preliminary data.</text>
</comment>
<dbReference type="InterPro" id="IPR013114">
    <property type="entry name" value="FabA_FabZ"/>
</dbReference>
<evidence type="ECO:0000256" key="5">
    <source>
        <dbReference type="ARBA" id="ARBA00022556"/>
    </source>
</evidence>
<dbReference type="SUPFAM" id="SSF52540">
    <property type="entry name" value="P-loop containing nucleoside triphosphate hydrolases"/>
    <property type="match status" value="2"/>
</dbReference>
<keyword evidence="14" id="KW-1185">Reference proteome</keyword>
<evidence type="ECO:0000256" key="2">
    <source>
        <dbReference type="ARBA" id="ARBA00013167"/>
    </source>
</evidence>
<feature type="region of interest" description="Disordered" evidence="11">
    <location>
        <begin position="688"/>
        <end position="707"/>
    </location>
</feature>
<evidence type="ECO:0000256" key="11">
    <source>
        <dbReference type="SAM" id="MobiDB-lite"/>
    </source>
</evidence>
<gene>
    <name evidence="13" type="ORF">CCMP2556_LOCUS47852</name>
</gene>
<organism evidence="13 14">
    <name type="scientific">Durusdinium trenchii</name>
    <dbReference type="NCBI Taxonomy" id="1381693"/>
    <lineage>
        <taxon>Eukaryota</taxon>
        <taxon>Sar</taxon>
        <taxon>Alveolata</taxon>
        <taxon>Dinophyceae</taxon>
        <taxon>Suessiales</taxon>
        <taxon>Symbiodiniaceae</taxon>
        <taxon>Durusdinium</taxon>
    </lineage>
</organism>
<dbReference type="PROSITE" id="PS00690">
    <property type="entry name" value="DEAH_ATP_HELICASE"/>
    <property type="match status" value="1"/>
</dbReference>
<dbReference type="EC" id="4.2.1.59" evidence="2"/>
<evidence type="ECO:0000313" key="13">
    <source>
        <dbReference type="EMBL" id="CAK9101507.1"/>
    </source>
</evidence>
<comment type="subcellular location">
    <subcellularLocation>
        <location evidence="1">Cytoplasm</location>
    </subcellularLocation>
</comment>
<evidence type="ECO:0000256" key="9">
    <source>
        <dbReference type="ARBA" id="ARBA00025049"/>
    </source>
</evidence>
<dbReference type="InterPro" id="IPR014001">
    <property type="entry name" value="Helicase_ATP-bd"/>
</dbReference>
<feature type="compositionally biased region" description="Basic and acidic residues" evidence="11">
    <location>
        <begin position="177"/>
        <end position="193"/>
    </location>
</feature>
<dbReference type="CDD" id="cd01288">
    <property type="entry name" value="FabZ"/>
    <property type="match status" value="1"/>
</dbReference>
<dbReference type="SMART" id="SM00487">
    <property type="entry name" value="DEXDc"/>
    <property type="match status" value="1"/>
</dbReference>
<feature type="region of interest" description="Disordered" evidence="11">
    <location>
        <begin position="42"/>
        <end position="74"/>
    </location>
</feature>
<dbReference type="SUPFAM" id="SSF54637">
    <property type="entry name" value="Thioesterase/thiol ester dehydrase-isomerase"/>
    <property type="match status" value="1"/>
</dbReference>
<keyword evidence="8" id="KW-0456">Lyase</keyword>
<keyword evidence="5" id="KW-0441">Lipid A biosynthesis</keyword>
<dbReference type="PROSITE" id="PS51192">
    <property type="entry name" value="HELICASE_ATP_BIND_1"/>
    <property type="match status" value="1"/>
</dbReference>
<dbReference type="EMBL" id="CAXAMN010026250">
    <property type="protein sequence ID" value="CAK9101507.1"/>
    <property type="molecule type" value="Genomic_DNA"/>
</dbReference>
<feature type="region of interest" description="Disordered" evidence="11">
    <location>
        <begin position="322"/>
        <end position="342"/>
    </location>
</feature>
<keyword evidence="4" id="KW-0444">Lipid biosynthesis</keyword>
<dbReference type="Proteomes" id="UP001642484">
    <property type="component" value="Unassembled WGS sequence"/>
</dbReference>
<evidence type="ECO:0000256" key="1">
    <source>
        <dbReference type="ARBA" id="ARBA00004496"/>
    </source>
</evidence>
<evidence type="ECO:0000256" key="3">
    <source>
        <dbReference type="ARBA" id="ARBA00022490"/>
    </source>
</evidence>
<dbReference type="InterPro" id="IPR010084">
    <property type="entry name" value="FabZ"/>
</dbReference>
<keyword evidence="7" id="KW-0443">Lipid metabolism</keyword>
<proteinExistence type="inferred from homology"/>
<dbReference type="NCBIfam" id="NF000582">
    <property type="entry name" value="PRK00006.1"/>
    <property type="match status" value="1"/>
</dbReference>
<feature type="region of interest" description="Disordered" evidence="11">
    <location>
        <begin position="130"/>
        <end position="161"/>
    </location>
</feature>
<feature type="domain" description="Helicase ATP-binding" evidence="12">
    <location>
        <begin position="381"/>
        <end position="552"/>
    </location>
</feature>
<dbReference type="InterPro" id="IPR002464">
    <property type="entry name" value="DNA/RNA_helicase_DEAH_CS"/>
</dbReference>
<dbReference type="InterPro" id="IPR029069">
    <property type="entry name" value="HotDog_dom_sf"/>
</dbReference>
<keyword evidence="6" id="KW-0378">Hydrolase</keyword>
<name>A0ABP0RLN2_9DINO</name>
<sequence length="1066" mass="118426">MAETQKPTAQERSVEGHVRWVTTGVTGGVRCREEDELHERIMEKERQSKKRVASSSAGDTEGPGRSFEFSNEEERREAIDHIRLMARRKYLGEREARRTRTNWAFSVGEVKISDLRGRQVSDAEWLMKGEKLSEAEQQCSAESRSRAREGETGGAGVAERDVEGYLKLERDLYDVTKQRMEETPKQPWERGLERPVGYNMPDVYDDDDQKGPESGQSKRWSGGAADEGAEDGADEDGDGCVMRQNKRFAVLEQRYQQTYDEILGKWEKNEEQRLEDATVSKAVTKYGAQKGRKENKEKTQYDLILEDAVEFGEAEVVGGNFKAPTLEEGPKAESSDEDEKDMNVPKAIRDERVFKKLKKEADNLQKDRKSLPVYLYKAPLLEAVRDYQVLIIVGETGSGKTTQIPQYLHEVGYSKIGKIGCTQPRRVAAMSVAARVAKEYGCKVGHEVGYNIRFEDCTTDRTIIEYMTDGMNEPDMASYSARGPGRAGRSETESVMMIDEAHERTLHTDVLFGLVKDVARFRQDLKLIISSATLDAEKFSEYFDNAPIFNVPGRRFPARRPSSEDRRALCSVLRVGRNWERIRPRGRPHAAEYHAAGLEKVSIHYTKAPEANYLDACVITVLQIHLTQGPGDVLVFFTGQQEIEEAMDLLSFKTRGMGTTMGELLVLPIYANLPTDMQAKIFEATPPGAREAPAATPQAEGGLGHEHRSLVKRDETWTWREPRRSNRGVNGASLPLLAVAVAASVGHSTRRSKEKEEKESEDEWRDAQTISGLTSSVGAGVVNNIEIAKILPHRYPFLLVDKVIHLEKMKRAVGVKNITANEPQFTGHFPENPIMPGVLQVEALAQLAGVVCMQPGDQVLFAGIDGVKFRKPVVPGDTLVMEVEVKKFREKVGIAKITGAAYVDGTKVLEVKEFTCAPAGSRVGRAGDVVSSMSSLIVVPCSKASANQRAGRAGRVKPGKCFRLFTKWSYEHELDDDNAPEIQRSNLGHVVLLGAKGERLMLKSIGIDDLLHFDFMDPPPPRDLDQGLGAALCAQCLERPGRSHQARSPNGGVPHGSATVQVFDPG</sequence>
<comment type="function">
    <text evidence="9">Involved in unsaturated fatty acids biosynthesis. Catalyzes the dehydration of short chain beta-hydroxyacyl-ACPs and long chain saturated and unsaturated beta-hydroxyacyl-ACPs.</text>
</comment>
<dbReference type="Pfam" id="PF07977">
    <property type="entry name" value="FabA"/>
    <property type="match status" value="1"/>
</dbReference>
<evidence type="ECO:0000256" key="6">
    <source>
        <dbReference type="ARBA" id="ARBA00022801"/>
    </source>
</evidence>
<feature type="region of interest" description="Disordered" evidence="11">
    <location>
        <begin position="745"/>
        <end position="766"/>
    </location>
</feature>
<evidence type="ECO:0000256" key="8">
    <source>
        <dbReference type="ARBA" id="ARBA00023239"/>
    </source>
</evidence>
<feature type="region of interest" description="Disordered" evidence="11">
    <location>
        <begin position="1042"/>
        <end position="1066"/>
    </location>
</feature>
<dbReference type="HAMAP" id="MF_00406">
    <property type="entry name" value="FabZ"/>
    <property type="match status" value="1"/>
</dbReference>